<gene>
    <name evidence="1" type="ORF">I5L03_10270</name>
</gene>
<dbReference type="RefSeq" id="WP_197921689.1">
    <property type="nucleotide sequence ID" value="NZ_CAWPTA010000008.1"/>
</dbReference>
<proteinExistence type="predicted"/>
<dbReference type="InterPro" id="IPR036412">
    <property type="entry name" value="HAD-like_sf"/>
</dbReference>
<dbReference type="Gene3D" id="3.40.50.1000">
    <property type="entry name" value="HAD superfamily/HAD-like"/>
    <property type="match status" value="1"/>
</dbReference>
<reference evidence="1 2" key="1">
    <citation type="submission" date="2020-11" db="EMBL/GenBank/DDBJ databases">
        <title>Erythrobacter sediminis sp. nov., a marine bacterium from a tidal flat of Garorim Bay.</title>
        <authorList>
            <person name="Kim D."/>
            <person name="Yoo Y."/>
            <person name="Kim J.-J."/>
        </authorList>
    </citation>
    <scope>NUCLEOTIDE SEQUENCE [LARGE SCALE GENOMIC DNA]</scope>
    <source>
        <strain evidence="1 2">JGD-13</strain>
    </source>
</reference>
<protein>
    <recommendedName>
        <fullName evidence="3">Haloacid dehalogenase-like hydrolase</fullName>
    </recommendedName>
</protein>
<accession>A0ABS0N591</accession>
<comment type="caution">
    <text evidence="1">The sequence shown here is derived from an EMBL/GenBank/DDBJ whole genome shotgun (WGS) entry which is preliminary data.</text>
</comment>
<evidence type="ECO:0000313" key="1">
    <source>
        <dbReference type="EMBL" id="MBH5322966.1"/>
    </source>
</evidence>
<evidence type="ECO:0008006" key="3">
    <source>
        <dbReference type="Google" id="ProtNLM"/>
    </source>
</evidence>
<dbReference type="InterPro" id="IPR023214">
    <property type="entry name" value="HAD_sf"/>
</dbReference>
<evidence type="ECO:0000313" key="2">
    <source>
        <dbReference type="Proteomes" id="UP000602442"/>
    </source>
</evidence>
<dbReference type="EMBL" id="JAEANY010000003">
    <property type="protein sequence ID" value="MBH5322966.1"/>
    <property type="molecule type" value="Genomic_DNA"/>
</dbReference>
<name>A0ABS0N591_9SPHN</name>
<keyword evidence="2" id="KW-1185">Reference proteome</keyword>
<organism evidence="1 2">
    <name type="scientific">Aurantiacibacter sediminis</name>
    <dbReference type="NCBI Taxonomy" id="2793064"/>
    <lineage>
        <taxon>Bacteria</taxon>
        <taxon>Pseudomonadati</taxon>
        <taxon>Pseudomonadota</taxon>
        <taxon>Alphaproteobacteria</taxon>
        <taxon>Sphingomonadales</taxon>
        <taxon>Erythrobacteraceae</taxon>
        <taxon>Aurantiacibacter</taxon>
    </lineage>
</organism>
<dbReference type="Proteomes" id="UP000602442">
    <property type="component" value="Unassembled WGS sequence"/>
</dbReference>
<sequence length="281" mass="31138">MAATHPYIPRVTLIFDFDKTLASDTIDAMCAVWGMEREEWEETYNTPLGDNWDGILKRGQALIDCGRDRGELLSRKFFDKAANEIALYDGVLDVKKHLSAVAKDILPEIEVELVILSSGYIEMIERTEVNDVFDRSWAGSFYFDADGNAVCMKRIIGHPEKARYIEAHAKGLALDVANSPQVNDPDFEEADMHVPLDQVVYIGDGLSDLDAFGFITNAGGLAVAINESARFDFAEEQLPDERVDNLAAPDFTEGSELLETLKQATRSAAARAALRRLSEGE</sequence>
<dbReference type="SUPFAM" id="SSF56784">
    <property type="entry name" value="HAD-like"/>
    <property type="match status" value="1"/>
</dbReference>